<evidence type="ECO:0000256" key="4">
    <source>
        <dbReference type="SAM" id="Phobius"/>
    </source>
</evidence>
<keyword evidence="3" id="KW-1015">Disulfide bond</keyword>
<keyword evidence="8" id="KW-1185">Reference proteome</keyword>
<dbReference type="SUPFAM" id="SSF81296">
    <property type="entry name" value="E set domains"/>
    <property type="match status" value="3"/>
</dbReference>
<keyword evidence="4" id="KW-1133">Transmembrane helix</keyword>
<gene>
    <name evidence="7" type="ORF">DLAC_04434</name>
</gene>
<dbReference type="PANTHER" id="PTHR31341">
    <property type="entry name" value="IPT/TIG DOMAIN-CONTAINING PROTEIN-RELATED-RELATED"/>
    <property type="match status" value="1"/>
</dbReference>
<dbReference type="InterPro" id="IPR016187">
    <property type="entry name" value="CTDL_fold"/>
</dbReference>
<evidence type="ECO:0000256" key="3">
    <source>
        <dbReference type="PROSITE-ProRule" id="PRU00076"/>
    </source>
</evidence>
<evidence type="ECO:0000259" key="6">
    <source>
        <dbReference type="PROSITE" id="PS50026"/>
    </source>
</evidence>
<keyword evidence="4" id="KW-0472">Membrane</keyword>
<dbReference type="InterPro" id="IPR013783">
    <property type="entry name" value="Ig-like_fold"/>
</dbReference>
<feature type="chain" id="PRO_5007593391" evidence="5">
    <location>
        <begin position="22"/>
        <end position="1487"/>
    </location>
</feature>
<dbReference type="InterPro" id="IPR052014">
    <property type="entry name" value="Dictyostelium_Tiger"/>
</dbReference>
<dbReference type="InterPro" id="IPR002909">
    <property type="entry name" value="IPT_dom"/>
</dbReference>
<dbReference type="InterPro" id="IPR016186">
    <property type="entry name" value="C-type_lectin-like/link_sf"/>
</dbReference>
<dbReference type="STRING" id="361077.A0A151ZJH2"/>
<reference evidence="7 8" key="1">
    <citation type="submission" date="2015-12" db="EMBL/GenBank/DDBJ databases">
        <title>Dictyostelia acquired genes for synthesis and detection of signals that induce cell-type specialization by lateral gene transfer from prokaryotes.</title>
        <authorList>
            <person name="Gloeckner G."/>
            <person name="Schaap P."/>
        </authorList>
    </citation>
    <scope>NUCLEOTIDE SEQUENCE [LARGE SCALE GENOMIC DNA]</scope>
    <source>
        <strain evidence="7 8">TK</strain>
    </source>
</reference>
<dbReference type="InterPro" id="IPR000742">
    <property type="entry name" value="EGF"/>
</dbReference>
<keyword evidence="3" id="KW-0245">EGF-like domain</keyword>
<evidence type="ECO:0000256" key="1">
    <source>
        <dbReference type="ARBA" id="ARBA00022729"/>
    </source>
</evidence>
<dbReference type="CDD" id="cd00603">
    <property type="entry name" value="IPT_PCSR"/>
    <property type="match status" value="2"/>
</dbReference>
<dbReference type="PANTHER" id="PTHR31341:SF15">
    <property type="entry name" value="EGF-LIKE DOMAIN-CONTAINING PROTEIN"/>
    <property type="match status" value="1"/>
</dbReference>
<evidence type="ECO:0000313" key="7">
    <source>
        <dbReference type="EMBL" id="KYQ94148.1"/>
    </source>
</evidence>
<dbReference type="OMA" id="DCENANT"/>
<accession>A0A151ZJH2</accession>
<sequence>MTSMLYYLFICILFIAGITKGVKEQSSYNSHYYEYTTSTTPYNSAVTSCINKVFNNKPGYLATITSRDEWDWLFQKYGSSQNYWTSGSDIAETGVWVFNSGPENGQPMYNLYHDKSYTFTGFSGTEPNLLANENYINAKATGTGEPIFNNITPTSSYGVLCEWDFEFYITSTGTQGGDVIISQLGSFDHGTLVVSFKSLSDNSVTNYTQFTEISSTSMGFHVQGGSGKYIVTVSDGLGTTPQTQPWIYNIPSISTIYPNFNSGETITVVGDNFGNDASLLTVTLSTDNIACQNPVFIIPHKAFSCVLASTLAQPLIPITVSAAGNIYKSFKTALFKDYFLYSSFQTSVAYANTQSYSNLLKIDGLDGYLSVIDTQEKYNFIKASIPTGSWKVWQAIVFDSNLPGTSKFRNLVGPNQGQQTQVYSSSALPTGDANDRFAITMSTGVLSTYTSGSDSAAVTQFGGYVPTFIQPNQNYPIPTQGQTLLVKLKNYGVTLSTYEVTLNSQVIPSTQYQIDYIAGGVYVQVPTSAIELNGQEMVIGVTVDGVAVSGGQTYSQAQPTLTSVTSAPTTGGKITLTGTNLYNDATKLDLSFGTKPCTNITYIVPHFQLTCDIPAGTGKLYPVIAQVGTLASAPTPGNTYYYKKPTVNTTTSASTTGGTIYIDGDNFGTDATVISVTVGGEDCENITIVIAESRISCVIQPGQGVKPLVVTVNTQVMTSSVSFSYDIPKITNVTQNNDQVTIVGENFGDNFVSGTVIKVGNSDITSQCTGNNTVIICTQIPLGGQLTISNGGDFSNVTLFYSSPFISSLSNSGCHKAGQSLQISGGYFENIDPSTGTYQALIGQKPFNITKVTNILLTLVVPIGTGASNTLSIQFDDRVSQPVSFAYCAPEVTLITQIEKNLNVKGSGFGDDPSKVTVQFGNSSSPIQPTQVQDTEIGFIIPDNSLNSLMKVTVDGQISNFEQFNIIPVINSVTPPLMNGSRLTISGSYLSPVDANGTLITRTYHYDSTEYGDCQYLSSVAPYTIVCTQPPGTGIFTLKIKDEGQNDIVTKLVSYQAPIVYRSTNSVYKRPTNLTISVISFVPTDVSVYIEDQLCQNPIVVNSETIQCEFDSSVPPKSNGQALTVTVNSGGVNGSAPVLLYILDYDCLNNCSGNGVCNRKSGFCRCDKEWTDTDCSLNIADLVPLPPPTVDVEQVVSQFPGIKLDFNVSITHLRELTHLGKTVKILRVRDIQWVERQDLSDGKYYFKGAFKNDPATLEFHISTFNESGGSVVFAEEEIPMQGNSMKYLITVKNWNFTSQLNSLQVIYTSKTQKESVIDCENANTTTIKPEGETLTWFKIKSGAVSFNARFSNRAIIDSKLYQISVSSLNETDELYLDYQTWISIGSSDDLDENDQSSDEEYYYQLTALQAPHFKESLQLDPNFGALLKSDNSDDCNPSFAKWKIALIVVFGAVAAAIPAGVIFYSRYRYQINYKVDTFTKKLRSLRS</sequence>
<comment type="caution">
    <text evidence="3">Lacks conserved residue(s) required for the propagation of feature annotation.</text>
</comment>
<dbReference type="Gene3D" id="2.60.40.10">
    <property type="entry name" value="Immunoglobulins"/>
    <property type="match status" value="3"/>
</dbReference>
<keyword evidence="2" id="KW-0325">Glycoprotein</keyword>
<dbReference type="EMBL" id="LODT01000022">
    <property type="protein sequence ID" value="KYQ94148.1"/>
    <property type="molecule type" value="Genomic_DNA"/>
</dbReference>
<organism evidence="7 8">
    <name type="scientific">Tieghemostelium lacteum</name>
    <name type="common">Slime mold</name>
    <name type="synonym">Dictyostelium lacteum</name>
    <dbReference type="NCBI Taxonomy" id="361077"/>
    <lineage>
        <taxon>Eukaryota</taxon>
        <taxon>Amoebozoa</taxon>
        <taxon>Evosea</taxon>
        <taxon>Eumycetozoa</taxon>
        <taxon>Dictyostelia</taxon>
        <taxon>Dictyosteliales</taxon>
        <taxon>Raperosteliaceae</taxon>
        <taxon>Tieghemostelium</taxon>
    </lineage>
</organism>
<evidence type="ECO:0000256" key="5">
    <source>
        <dbReference type="SAM" id="SignalP"/>
    </source>
</evidence>
<dbReference type="InParanoid" id="A0A151ZJH2"/>
<feature type="transmembrane region" description="Helical" evidence="4">
    <location>
        <begin position="1442"/>
        <end position="1464"/>
    </location>
</feature>
<dbReference type="Pfam" id="PF01833">
    <property type="entry name" value="TIG"/>
    <property type="match status" value="5"/>
</dbReference>
<dbReference type="SUPFAM" id="SSF56436">
    <property type="entry name" value="C-type lectin-like"/>
    <property type="match status" value="1"/>
</dbReference>
<dbReference type="InterPro" id="IPR014756">
    <property type="entry name" value="Ig_E-set"/>
</dbReference>
<feature type="disulfide bond" evidence="3">
    <location>
        <begin position="1166"/>
        <end position="1175"/>
    </location>
</feature>
<evidence type="ECO:0000256" key="2">
    <source>
        <dbReference type="ARBA" id="ARBA00023180"/>
    </source>
</evidence>
<dbReference type="Gene3D" id="3.10.100.10">
    <property type="entry name" value="Mannose-Binding Protein A, subunit A"/>
    <property type="match status" value="1"/>
</dbReference>
<keyword evidence="4" id="KW-0812">Transmembrane</keyword>
<comment type="caution">
    <text evidence="7">The sequence shown here is derived from an EMBL/GenBank/DDBJ whole genome shotgun (WGS) entry which is preliminary data.</text>
</comment>
<keyword evidence="1 5" id="KW-0732">Signal</keyword>
<dbReference type="InterPro" id="IPR054484">
    <property type="entry name" value="ComC_SSD"/>
</dbReference>
<dbReference type="PROSITE" id="PS50026">
    <property type="entry name" value="EGF_3"/>
    <property type="match status" value="1"/>
</dbReference>
<proteinExistence type="predicted"/>
<dbReference type="OrthoDB" id="20492at2759"/>
<feature type="disulfide bond" evidence="3">
    <location>
        <begin position="1147"/>
        <end position="1157"/>
    </location>
</feature>
<feature type="domain" description="EGF-like" evidence="6">
    <location>
        <begin position="1143"/>
        <end position="1176"/>
    </location>
</feature>
<evidence type="ECO:0000313" key="8">
    <source>
        <dbReference type="Proteomes" id="UP000076078"/>
    </source>
</evidence>
<name>A0A151ZJH2_TIELA</name>
<dbReference type="Pfam" id="PF22933">
    <property type="entry name" value="ComC_SSD"/>
    <property type="match status" value="1"/>
</dbReference>
<feature type="signal peptide" evidence="5">
    <location>
        <begin position="1"/>
        <end position="21"/>
    </location>
</feature>
<protein>
    <submittedName>
        <fullName evidence="7">IPT/TIG domain-containing protein</fullName>
    </submittedName>
</protein>
<dbReference type="Proteomes" id="UP000076078">
    <property type="component" value="Unassembled WGS sequence"/>
</dbReference>